<evidence type="ECO:0000259" key="7">
    <source>
        <dbReference type="SMART" id="SM01005"/>
    </source>
</evidence>
<dbReference type="GO" id="GO:0009252">
    <property type="term" value="P:peptidoglycan biosynthetic process"/>
    <property type="evidence" value="ECO:0007669"/>
    <property type="project" value="TreeGrafter"/>
</dbReference>
<keyword evidence="3 4" id="KW-0413">Isomerase</keyword>
<dbReference type="GO" id="GO:0030632">
    <property type="term" value="P:D-alanine biosynthetic process"/>
    <property type="evidence" value="ECO:0007669"/>
    <property type="project" value="UniProtKB-UniRule"/>
</dbReference>
<feature type="domain" description="Alanine racemase C-terminal" evidence="7">
    <location>
        <begin position="242"/>
        <end position="369"/>
    </location>
</feature>
<dbReference type="InterPro" id="IPR009006">
    <property type="entry name" value="Ala_racemase/Decarboxylase_C"/>
</dbReference>
<dbReference type="GO" id="GO:0030170">
    <property type="term" value="F:pyridoxal phosphate binding"/>
    <property type="evidence" value="ECO:0007669"/>
    <property type="project" value="UniProtKB-UniRule"/>
</dbReference>
<evidence type="ECO:0000256" key="3">
    <source>
        <dbReference type="ARBA" id="ARBA00023235"/>
    </source>
</evidence>
<dbReference type="SMART" id="SM01005">
    <property type="entry name" value="Ala_racemase_C"/>
    <property type="match status" value="1"/>
</dbReference>
<evidence type="ECO:0000256" key="1">
    <source>
        <dbReference type="ARBA" id="ARBA00001933"/>
    </source>
</evidence>
<dbReference type="Proteomes" id="UP000703893">
    <property type="component" value="Unassembled WGS sequence"/>
</dbReference>
<evidence type="ECO:0000256" key="2">
    <source>
        <dbReference type="ARBA" id="ARBA00022898"/>
    </source>
</evidence>
<comment type="similarity">
    <text evidence="4">Belongs to the alanine racemase family.</text>
</comment>
<dbReference type="Gene3D" id="2.40.37.10">
    <property type="entry name" value="Lyase, Ornithine Decarboxylase, Chain A, domain 1"/>
    <property type="match status" value="1"/>
</dbReference>
<evidence type="ECO:0000313" key="8">
    <source>
        <dbReference type="EMBL" id="MBM3274937.1"/>
    </source>
</evidence>
<dbReference type="InterPro" id="IPR011079">
    <property type="entry name" value="Ala_racemase_C"/>
</dbReference>
<sequence>MAALRGAWVTVDLAAVAANVRALRAWLPPHTHLMAVVKADGYGHGSLAVAQTAISAGADWVAVATVSEGVRLRQAGTRNPLLLLSLIQAEAFETAIANDLQITISSAWALDCASMAASRLGVTAKVHVKVDTGMTRVGADIPEGLGLVARAMAMPGVELVGFFTHLACAEEVSESPTELQLRRFEDAVVAAQLPAGTLRHAANSAATLYHPRSHWDLVRPGLMIYGIAPAPDRPVPFPIEPALSVHARVAQVREVPAGVHVGYGWRYETPRETRLAVLPVGYADGLPRALSNRGHVLIRGRRLPIVGAISMDQCVVDAGDLALRVGEEAVFLGTQDGERISVEAWADQAGTIPYEITCGLGRRLPKIYVR</sequence>
<feature type="binding site" evidence="4 6">
    <location>
        <position position="136"/>
    </location>
    <ligand>
        <name>substrate</name>
    </ligand>
</feature>
<dbReference type="PANTHER" id="PTHR30511">
    <property type="entry name" value="ALANINE RACEMASE"/>
    <property type="match status" value="1"/>
</dbReference>
<dbReference type="GO" id="GO:0008784">
    <property type="term" value="F:alanine racemase activity"/>
    <property type="evidence" value="ECO:0007669"/>
    <property type="project" value="UniProtKB-UniRule"/>
</dbReference>
<organism evidence="8 9">
    <name type="scientific">Candidatus Tanganyikabacteria bacterium</name>
    <dbReference type="NCBI Taxonomy" id="2961651"/>
    <lineage>
        <taxon>Bacteria</taxon>
        <taxon>Bacillati</taxon>
        <taxon>Candidatus Sericytochromatia</taxon>
        <taxon>Candidatus Tanganyikabacteria</taxon>
    </lineage>
</organism>
<evidence type="ECO:0000256" key="6">
    <source>
        <dbReference type="PIRSR" id="PIRSR600821-52"/>
    </source>
</evidence>
<dbReference type="FunFam" id="3.20.20.10:FF:000002">
    <property type="entry name" value="Alanine racemase"/>
    <property type="match status" value="1"/>
</dbReference>
<accession>A0A938BJ32</accession>
<name>A0A938BJ32_9BACT</name>
<dbReference type="AlphaFoldDB" id="A0A938BJ32"/>
<dbReference type="PRINTS" id="PR00992">
    <property type="entry name" value="ALARACEMASE"/>
</dbReference>
<reference evidence="8 9" key="1">
    <citation type="submission" date="2019-03" db="EMBL/GenBank/DDBJ databases">
        <title>Lake Tanganyika Metagenome-Assembled Genomes (MAGs).</title>
        <authorList>
            <person name="Tran P."/>
        </authorList>
    </citation>
    <scope>NUCLEOTIDE SEQUENCE [LARGE SCALE GENOMIC DNA]</scope>
    <source>
        <strain evidence="8">K_DeepCast_65m_m2_236</strain>
    </source>
</reference>
<evidence type="ECO:0000256" key="5">
    <source>
        <dbReference type="PIRSR" id="PIRSR600821-50"/>
    </source>
</evidence>
<comment type="cofactor">
    <cofactor evidence="1 4 5">
        <name>pyridoxal 5'-phosphate</name>
        <dbReference type="ChEBI" id="CHEBI:597326"/>
    </cofactor>
</comment>
<keyword evidence="2 4" id="KW-0663">Pyridoxal phosphate</keyword>
<dbReference type="GO" id="GO:0005829">
    <property type="term" value="C:cytosol"/>
    <property type="evidence" value="ECO:0007669"/>
    <property type="project" value="TreeGrafter"/>
</dbReference>
<dbReference type="NCBIfam" id="TIGR00492">
    <property type="entry name" value="alr"/>
    <property type="match status" value="1"/>
</dbReference>
<dbReference type="HAMAP" id="MF_01201">
    <property type="entry name" value="Ala_racemase"/>
    <property type="match status" value="1"/>
</dbReference>
<comment type="caution">
    <text evidence="8">The sequence shown here is derived from an EMBL/GenBank/DDBJ whole genome shotgun (WGS) entry which is preliminary data.</text>
</comment>
<protein>
    <recommendedName>
        <fullName evidence="4">Alanine racemase</fullName>
        <ecNumber evidence="4">5.1.1.1</ecNumber>
    </recommendedName>
</protein>
<dbReference type="InterPro" id="IPR029066">
    <property type="entry name" value="PLP-binding_barrel"/>
</dbReference>
<feature type="active site" description="Proton acceptor; specific for D-alanine" evidence="4">
    <location>
        <position position="38"/>
    </location>
</feature>
<dbReference type="SUPFAM" id="SSF50621">
    <property type="entry name" value="Alanine racemase C-terminal domain-like"/>
    <property type="match status" value="1"/>
</dbReference>
<dbReference type="Pfam" id="PF01168">
    <property type="entry name" value="Ala_racemase_N"/>
    <property type="match status" value="1"/>
</dbReference>
<dbReference type="InterPro" id="IPR020622">
    <property type="entry name" value="Ala_racemase_pyridoxalP-BS"/>
</dbReference>
<dbReference type="SUPFAM" id="SSF51419">
    <property type="entry name" value="PLP-binding barrel"/>
    <property type="match status" value="1"/>
</dbReference>
<evidence type="ECO:0000256" key="4">
    <source>
        <dbReference type="HAMAP-Rule" id="MF_01201"/>
    </source>
</evidence>
<dbReference type="EMBL" id="VGJX01000382">
    <property type="protein sequence ID" value="MBM3274937.1"/>
    <property type="molecule type" value="Genomic_DNA"/>
</dbReference>
<dbReference type="PANTHER" id="PTHR30511:SF0">
    <property type="entry name" value="ALANINE RACEMASE, CATABOLIC-RELATED"/>
    <property type="match status" value="1"/>
</dbReference>
<dbReference type="EC" id="5.1.1.1" evidence="4"/>
<feature type="binding site" evidence="4 6">
    <location>
        <position position="311"/>
    </location>
    <ligand>
        <name>substrate</name>
    </ligand>
</feature>
<dbReference type="Gene3D" id="3.20.20.10">
    <property type="entry name" value="Alanine racemase"/>
    <property type="match status" value="1"/>
</dbReference>
<dbReference type="Pfam" id="PF00842">
    <property type="entry name" value="Ala_racemase_C"/>
    <property type="match status" value="1"/>
</dbReference>
<feature type="active site" description="Proton acceptor; specific for L-alanine" evidence="4">
    <location>
        <position position="263"/>
    </location>
</feature>
<dbReference type="InterPro" id="IPR001608">
    <property type="entry name" value="Ala_racemase_N"/>
</dbReference>
<comment type="catalytic activity">
    <reaction evidence="4">
        <text>L-alanine = D-alanine</text>
        <dbReference type="Rhea" id="RHEA:20249"/>
        <dbReference type="ChEBI" id="CHEBI:57416"/>
        <dbReference type="ChEBI" id="CHEBI:57972"/>
        <dbReference type="EC" id="5.1.1.1"/>
    </reaction>
</comment>
<proteinExistence type="inferred from homology"/>
<evidence type="ECO:0000313" key="9">
    <source>
        <dbReference type="Proteomes" id="UP000703893"/>
    </source>
</evidence>
<feature type="modified residue" description="N6-(pyridoxal phosphate)lysine" evidence="4 5">
    <location>
        <position position="38"/>
    </location>
</feature>
<comment type="pathway">
    <text evidence="4">Amino-acid biosynthesis; D-alanine biosynthesis; D-alanine from L-alanine: step 1/1.</text>
</comment>
<dbReference type="CDD" id="cd00430">
    <property type="entry name" value="PLPDE_III_AR"/>
    <property type="match status" value="1"/>
</dbReference>
<comment type="function">
    <text evidence="4">Catalyzes the interconversion of L-alanine and D-alanine. May also act on other amino acids.</text>
</comment>
<dbReference type="PROSITE" id="PS00395">
    <property type="entry name" value="ALANINE_RACEMASE"/>
    <property type="match status" value="1"/>
</dbReference>
<gene>
    <name evidence="8" type="ORF">FJZ00_07280</name>
</gene>
<dbReference type="InterPro" id="IPR000821">
    <property type="entry name" value="Ala_racemase"/>
</dbReference>